<protein>
    <recommendedName>
        <fullName evidence="3">GNAT family N-acetyltransferase</fullName>
    </recommendedName>
</protein>
<dbReference type="AlphaFoldDB" id="A0A7W8EQN1"/>
<evidence type="ECO:0008006" key="3">
    <source>
        <dbReference type="Google" id="ProtNLM"/>
    </source>
</evidence>
<proteinExistence type="predicted"/>
<name>A0A7W8EQN1_9HYPH</name>
<sequence>MKLRPLTIDQLDYASELLNEGFHKRTAATWKANLLDIFNHAEKLGHSTIGYIAFNKNGDIGICLTIPLVRSVYEQKPVAAANLAAFYLKPDYQWMAALFLRRIISVADIDYVDVTAIATMRKINTHLGFSTSAIATLVVPLTIAAFRPSNGASIQAYDPLASENFSEDTAQILSDHISLGCLVLMVEVNGERHPVILKPKKRGSLRSARVILVKDRSLIYDSLGTLARYLMLRGYFFLEMDVIKKPDLWGCSLRKRSAPVQSTLPRLNSAIDHTYTELVFIL</sequence>
<accession>A0A7W8EQN1</accession>
<comment type="caution">
    <text evidence="1">The sequence shown here is derived from an EMBL/GenBank/DDBJ whole genome shotgun (WGS) entry which is preliminary data.</text>
</comment>
<evidence type="ECO:0000313" key="1">
    <source>
        <dbReference type="EMBL" id="MBB5091592.1"/>
    </source>
</evidence>
<dbReference type="Proteomes" id="UP000531231">
    <property type="component" value="Unassembled WGS sequence"/>
</dbReference>
<reference evidence="1 2" key="1">
    <citation type="submission" date="2020-08" db="EMBL/GenBank/DDBJ databases">
        <title>Genomic Encyclopedia of Type Strains, Phase IV (KMG-IV): sequencing the most valuable type-strain genomes for metagenomic binning, comparative biology and taxonomic classification.</title>
        <authorList>
            <person name="Goeker M."/>
        </authorList>
    </citation>
    <scope>NUCLEOTIDE SEQUENCE [LARGE SCALE GENOMIC DNA]</scope>
    <source>
        <strain evidence="1 2">DSM 25620</strain>
    </source>
</reference>
<dbReference type="RefSeq" id="WP_151159613.1">
    <property type="nucleotide sequence ID" value="NZ_JACHIL010000003.1"/>
</dbReference>
<keyword evidence="2" id="KW-1185">Reference proteome</keyword>
<gene>
    <name evidence="1" type="ORF">HNQ68_002133</name>
</gene>
<organism evidence="1 2">
    <name type="scientific">Pseudochrobactrum saccharolyticum</name>
    <dbReference type="NCBI Taxonomy" id="354352"/>
    <lineage>
        <taxon>Bacteria</taxon>
        <taxon>Pseudomonadati</taxon>
        <taxon>Pseudomonadota</taxon>
        <taxon>Alphaproteobacteria</taxon>
        <taxon>Hyphomicrobiales</taxon>
        <taxon>Brucellaceae</taxon>
        <taxon>Pseudochrobactrum</taxon>
    </lineage>
</organism>
<evidence type="ECO:0000313" key="2">
    <source>
        <dbReference type="Proteomes" id="UP000531231"/>
    </source>
</evidence>
<dbReference type="EMBL" id="JACHIL010000003">
    <property type="protein sequence ID" value="MBB5091592.1"/>
    <property type="molecule type" value="Genomic_DNA"/>
</dbReference>